<evidence type="ECO:0000256" key="5">
    <source>
        <dbReference type="ARBA" id="ARBA00022985"/>
    </source>
</evidence>
<keyword evidence="4 8" id="KW-0812">Transmembrane</keyword>
<feature type="transmembrane region" description="Helical" evidence="8">
    <location>
        <begin position="277"/>
        <end position="298"/>
    </location>
</feature>
<reference evidence="10 11" key="1">
    <citation type="submission" date="2019-01" db="EMBL/GenBank/DDBJ databases">
        <title>Whole Genome of Ornithobacterium rhinotracheale FARPER-174b.</title>
        <authorList>
            <person name="Tataje-Lavanda L.A."/>
            <person name="Montalvan A."/>
            <person name="Montesinos R."/>
            <person name="Zimic M."/>
            <person name="Fernandez-Sanchez M."/>
            <person name="Fernandez-Diaz M."/>
        </authorList>
    </citation>
    <scope>NUCLEOTIDE SEQUENCE [LARGE SCALE GENOMIC DNA]</scope>
    <source>
        <strain evidence="10 11">FARPER-174b</strain>
    </source>
</reference>
<feature type="transmembrane region" description="Helical" evidence="8">
    <location>
        <begin position="236"/>
        <end position="257"/>
    </location>
</feature>
<sequence>MELSIVIPLLNEQDSLIELRQRIAESIENQIQKSYEIIFVDDGSNDDSWKIIQDLAQKYEQVKGIKFRKNYGKAQALNAAFEKAEGNIVITMDADLQDFPEEIPVLYRRMIEEKMDLISGWKQQRQDPVLTKNIPSKLFNGVARKTSGLPLHDFNCGLKAYRKELVKNIQLSSDMHRYIPVLAKNAGFTKITEQPVQHTARKHGKSKFGTSRFINGFLDLITLWFVGKFGYRPMHFFGAAGTLMFIIGFLTALFIGAQKLYLLAKGIPARLVTSDPFFYISLVAMIIGSQLFLAGFLGELIVKNQGNKTEYAIAEELNF</sequence>
<evidence type="ECO:0000256" key="8">
    <source>
        <dbReference type="SAM" id="Phobius"/>
    </source>
</evidence>
<dbReference type="PANTHER" id="PTHR48090">
    <property type="entry name" value="UNDECAPRENYL-PHOSPHATE 4-DEOXY-4-FORMAMIDO-L-ARABINOSE TRANSFERASE-RELATED"/>
    <property type="match status" value="1"/>
</dbReference>
<evidence type="ECO:0000313" key="10">
    <source>
        <dbReference type="EMBL" id="QAR31155.1"/>
    </source>
</evidence>
<keyword evidence="1" id="KW-1003">Cell membrane</keyword>
<dbReference type="AlphaFoldDB" id="A0A3R5USD9"/>
<keyword evidence="7 8" id="KW-0472">Membrane</keyword>
<dbReference type="Gene3D" id="3.90.550.10">
    <property type="entry name" value="Spore Coat Polysaccharide Biosynthesis Protein SpsA, Chain A"/>
    <property type="match status" value="1"/>
</dbReference>
<keyword evidence="6 8" id="KW-1133">Transmembrane helix</keyword>
<dbReference type="OrthoDB" id="9807778at2"/>
<name>A0A3R5USD9_ORNRH</name>
<dbReference type="GO" id="GO:0009103">
    <property type="term" value="P:lipopolysaccharide biosynthetic process"/>
    <property type="evidence" value="ECO:0007669"/>
    <property type="project" value="UniProtKB-KW"/>
</dbReference>
<evidence type="ECO:0000256" key="7">
    <source>
        <dbReference type="ARBA" id="ARBA00023136"/>
    </source>
</evidence>
<gene>
    <name evidence="10" type="ORF">EQP59_07320</name>
</gene>
<evidence type="ECO:0000256" key="1">
    <source>
        <dbReference type="ARBA" id="ARBA00022475"/>
    </source>
</evidence>
<dbReference type="EMBL" id="CP035107">
    <property type="protein sequence ID" value="QAR31155.1"/>
    <property type="molecule type" value="Genomic_DNA"/>
</dbReference>
<dbReference type="RefSeq" id="WP_128501602.1">
    <property type="nucleotide sequence ID" value="NZ_CP035107.1"/>
</dbReference>
<evidence type="ECO:0000256" key="3">
    <source>
        <dbReference type="ARBA" id="ARBA00022679"/>
    </source>
</evidence>
<proteinExistence type="predicted"/>
<evidence type="ECO:0000256" key="4">
    <source>
        <dbReference type="ARBA" id="ARBA00022692"/>
    </source>
</evidence>
<dbReference type="InterPro" id="IPR050256">
    <property type="entry name" value="Glycosyltransferase_2"/>
</dbReference>
<keyword evidence="5" id="KW-0448">Lipopolysaccharide biosynthesis</keyword>
<dbReference type="Pfam" id="PF00535">
    <property type="entry name" value="Glycos_transf_2"/>
    <property type="match status" value="1"/>
</dbReference>
<dbReference type="GO" id="GO:0005886">
    <property type="term" value="C:plasma membrane"/>
    <property type="evidence" value="ECO:0007669"/>
    <property type="project" value="TreeGrafter"/>
</dbReference>
<keyword evidence="2" id="KW-0328">Glycosyltransferase</keyword>
<dbReference type="CDD" id="cd04187">
    <property type="entry name" value="DPM1_like_bac"/>
    <property type="match status" value="1"/>
</dbReference>
<dbReference type="InterPro" id="IPR029044">
    <property type="entry name" value="Nucleotide-diphossugar_trans"/>
</dbReference>
<dbReference type="Proteomes" id="UP000287701">
    <property type="component" value="Chromosome"/>
</dbReference>
<evidence type="ECO:0000256" key="2">
    <source>
        <dbReference type="ARBA" id="ARBA00022676"/>
    </source>
</evidence>
<evidence type="ECO:0000313" key="11">
    <source>
        <dbReference type="Proteomes" id="UP000287701"/>
    </source>
</evidence>
<dbReference type="SUPFAM" id="SSF53448">
    <property type="entry name" value="Nucleotide-diphospho-sugar transferases"/>
    <property type="match status" value="1"/>
</dbReference>
<dbReference type="PANTHER" id="PTHR48090:SF3">
    <property type="entry name" value="UNDECAPRENYL-PHOSPHATE 4-DEOXY-4-FORMAMIDO-L-ARABINOSE TRANSFERASE"/>
    <property type="match status" value="1"/>
</dbReference>
<dbReference type="GO" id="GO:0099621">
    <property type="term" value="F:undecaprenyl-phosphate 4-deoxy-4-formamido-L-arabinose transferase activity"/>
    <property type="evidence" value="ECO:0007669"/>
    <property type="project" value="TreeGrafter"/>
</dbReference>
<accession>A0A3R5USD9</accession>
<dbReference type="InterPro" id="IPR001173">
    <property type="entry name" value="Glyco_trans_2-like"/>
</dbReference>
<evidence type="ECO:0000259" key="9">
    <source>
        <dbReference type="Pfam" id="PF00535"/>
    </source>
</evidence>
<keyword evidence="3 10" id="KW-0808">Transferase</keyword>
<organism evidence="10 11">
    <name type="scientific">Ornithobacterium rhinotracheale</name>
    <dbReference type="NCBI Taxonomy" id="28251"/>
    <lineage>
        <taxon>Bacteria</taxon>
        <taxon>Pseudomonadati</taxon>
        <taxon>Bacteroidota</taxon>
        <taxon>Flavobacteriia</taxon>
        <taxon>Flavobacteriales</taxon>
        <taxon>Weeksellaceae</taxon>
        <taxon>Ornithobacterium</taxon>
    </lineage>
</organism>
<feature type="domain" description="Glycosyltransferase 2-like" evidence="9">
    <location>
        <begin position="4"/>
        <end position="168"/>
    </location>
</feature>
<protein>
    <submittedName>
        <fullName evidence="10">Glycosyltransferase</fullName>
    </submittedName>
</protein>
<evidence type="ECO:0000256" key="6">
    <source>
        <dbReference type="ARBA" id="ARBA00022989"/>
    </source>
</evidence>